<proteinExistence type="predicted"/>
<comment type="caution">
    <text evidence="2">The sequence shown here is derived from an EMBL/GenBank/DDBJ whole genome shotgun (WGS) entry which is preliminary data.</text>
</comment>
<evidence type="ECO:0000313" key="3">
    <source>
        <dbReference type="Proteomes" id="UP000229102"/>
    </source>
</evidence>
<sequence length="154" mass="17450">MLSIPNEYREDKQLQCSHCGEIFNNYIIKRKKKKQQIRFNKFLIASFICLVFLGLKACVDSYSESSINIGDNVEVIKTTIGLMDEGGVDEFWKSTIAGDRMGVEQLIITGRGRQIFVGEQGKVIERTTSASRVRLNDGAAWWIPTLSDLKKVNE</sequence>
<protein>
    <submittedName>
        <fullName evidence="2">Uncharacterized protein</fullName>
    </submittedName>
</protein>
<dbReference type="EMBL" id="PENF01000001">
    <property type="protein sequence ID" value="PJI20295.1"/>
    <property type="molecule type" value="Genomic_DNA"/>
</dbReference>
<keyword evidence="1" id="KW-1133">Transmembrane helix</keyword>
<dbReference type="AlphaFoldDB" id="A0AAJ3RT49"/>
<feature type="transmembrane region" description="Helical" evidence="1">
    <location>
        <begin position="39"/>
        <end position="57"/>
    </location>
</feature>
<organism evidence="2 3">
    <name type="scientific">Prevotella intermedia</name>
    <dbReference type="NCBI Taxonomy" id="28131"/>
    <lineage>
        <taxon>Bacteria</taxon>
        <taxon>Pseudomonadati</taxon>
        <taxon>Bacteroidota</taxon>
        <taxon>Bacteroidia</taxon>
        <taxon>Bacteroidales</taxon>
        <taxon>Prevotellaceae</taxon>
        <taxon>Prevotella</taxon>
    </lineage>
</organism>
<evidence type="ECO:0000256" key="1">
    <source>
        <dbReference type="SAM" id="Phobius"/>
    </source>
</evidence>
<keyword evidence="1" id="KW-0812">Transmembrane</keyword>
<dbReference type="Proteomes" id="UP000229102">
    <property type="component" value="Unassembled WGS sequence"/>
</dbReference>
<evidence type="ECO:0000313" key="2">
    <source>
        <dbReference type="EMBL" id="PJI20295.1"/>
    </source>
</evidence>
<keyword evidence="1" id="KW-0472">Membrane</keyword>
<name>A0AAJ3RT49_PREIN</name>
<gene>
    <name evidence="2" type="ORF">CTM53_05385</name>
</gene>
<accession>A0AAJ3RT49</accession>
<reference evidence="2 3" key="1">
    <citation type="submission" date="2017-11" db="EMBL/GenBank/DDBJ databases">
        <title>Genome sequencing of Prevotella intermedia KCOM 2698.</title>
        <authorList>
            <person name="Kook J.-K."/>
            <person name="Park S.-N."/>
            <person name="Lim Y.K."/>
        </authorList>
    </citation>
    <scope>NUCLEOTIDE SEQUENCE [LARGE SCALE GENOMIC DNA]</scope>
    <source>
        <strain evidence="2 3">KCOM 2698</strain>
    </source>
</reference>